<accession>A0A419SG40</accession>
<feature type="transmembrane region" description="Helical" evidence="1">
    <location>
        <begin position="51"/>
        <end position="69"/>
    </location>
</feature>
<evidence type="ECO:0000313" key="4">
    <source>
        <dbReference type="Proteomes" id="UP000284219"/>
    </source>
</evidence>
<dbReference type="Proteomes" id="UP000284219">
    <property type="component" value="Unassembled WGS sequence"/>
</dbReference>
<feature type="transmembrane region" description="Helical" evidence="1">
    <location>
        <begin position="22"/>
        <end position="44"/>
    </location>
</feature>
<dbReference type="GO" id="GO:0005886">
    <property type="term" value="C:plasma membrane"/>
    <property type="evidence" value="ECO:0007669"/>
    <property type="project" value="InterPro"/>
</dbReference>
<dbReference type="PANTHER" id="PTHR14969:SF58">
    <property type="entry name" value="UNDECAPRENYL-DIPHOSPHATASE BCRC"/>
    <property type="match status" value="1"/>
</dbReference>
<comment type="caution">
    <text evidence="3">The sequence shown here is derived from an EMBL/GenBank/DDBJ whole genome shotgun (WGS) entry which is preliminary data.</text>
</comment>
<dbReference type="CDD" id="cd03385">
    <property type="entry name" value="PAP2_BcrC_like"/>
    <property type="match status" value="1"/>
</dbReference>
<dbReference type="InterPro" id="IPR036938">
    <property type="entry name" value="PAP2/HPO_sf"/>
</dbReference>
<keyword evidence="1" id="KW-0812">Transmembrane</keyword>
<keyword evidence="1" id="KW-1133">Transmembrane helix</keyword>
<protein>
    <recommendedName>
        <fullName evidence="2">Phosphatidic acid phosphatase type 2/haloperoxidase domain-containing protein</fullName>
    </recommendedName>
</protein>
<feature type="transmembrane region" description="Helical" evidence="1">
    <location>
        <begin position="144"/>
        <end position="165"/>
    </location>
</feature>
<dbReference type="SUPFAM" id="SSF48317">
    <property type="entry name" value="Acid phosphatase/Vanadium-dependent haloperoxidase"/>
    <property type="match status" value="1"/>
</dbReference>
<dbReference type="InterPro" id="IPR000326">
    <property type="entry name" value="PAP2/HPO"/>
</dbReference>
<evidence type="ECO:0000259" key="2">
    <source>
        <dbReference type="SMART" id="SM00014"/>
    </source>
</evidence>
<evidence type="ECO:0000256" key="1">
    <source>
        <dbReference type="SAM" id="Phobius"/>
    </source>
</evidence>
<keyword evidence="4" id="KW-1185">Reference proteome</keyword>
<name>A0A419SG40_9BACL</name>
<sequence length="201" mass="22911">MNYELFYLINQLANQNSILDTFMIYVTNGAIFIYGITLVLLWFINKHYRKVVIYAGFISFLTLLINFIIRKVYVHPRPFVNHEVQLLIDHAANNSFPSNHTSGAFALSIAVFLFHRKLGSFLLLLAVFTGFSRIFVGHHYPFDILASILIASTVGALVYMSRTFLDRFVQALLNLYDRLPILGDIPTIQSTSSTKKQVDSP</sequence>
<dbReference type="RefSeq" id="WP_120190203.1">
    <property type="nucleotide sequence ID" value="NZ_MCHY01000009.1"/>
</dbReference>
<proteinExistence type="predicted"/>
<organism evidence="3 4">
    <name type="scientific">Ammoniphilus oxalaticus</name>
    <dbReference type="NCBI Taxonomy" id="66863"/>
    <lineage>
        <taxon>Bacteria</taxon>
        <taxon>Bacillati</taxon>
        <taxon>Bacillota</taxon>
        <taxon>Bacilli</taxon>
        <taxon>Bacillales</taxon>
        <taxon>Paenibacillaceae</taxon>
        <taxon>Aneurinibacillus group</taxon>
        <taxon>Ammoniphilus</taxon>
    </lineage>
</organism>
<dbReference type="SMART" id="SM00014">
    <property type="entry name" value="acidPPc"/>
    <property type="match status" value="1"/>
</dbReference>
<dbReference type="EMBL" id="MCHY01000009">
    <property type="protein sequence ID" value="RKD22725.1"/>
    <property type="molecule type" value="Genomic_DNA"/>
</dbReference>
<dbReference type="InterPro" id="IPR033879">
    <property type="entry name" value="UPP_Pase"/>
</dbReference>
<gene>
    <name evidence="3" type="ORF">BEP19_10760</name>
</gene>
<reference evidence="3 4" key="1">
    <citation type="submission" date="2016-08" db="EMBL/GenBank/DDBJ databases">
        <title>Novel Firmicute Genomes.</title>
        <authorList>
            <person name="Poppleton D.I."/>
            <person name="Gribaldo S."/>
        </authorList>
    </citation>
    <scope>NUCLEOTIDE SEQUENCE [LARGE SCALE GENOMIC DNA]</scope>
    <source>
        <strain evidence="3 4">RAOx-1</strain>
    </source>
</reference>
<feature type="domain" description="Phosphatidic acid phosphatase type 2/haloperoxidase" evidence="2">
    <location>
        <begin position="52"/>
        <end position="159"/>
    </location>
</feature>
<dbReference type="Pfam" id="PF01569">
    <property type="entry name" value="PAP2"/>
    <property type="match status" value="1"/>
</dbReference>
<dbReference type="Gene3D" id="1.20.144.10">
    <property type="entry name" value="Phosphatidic acid phosphatase type 2/haloperoxidase"/>
    <property type="match status" value="1"/>
</dbReference>
<dbReference type="AlphaFoldDB" id="A0A419SG40"/>
<dbReference type="GO" id="GO:0050380">
    <property type="term" value="F:undecaprenyl-diphosphatase activity"/>
    <property type="evidence" value="ECO:0007669"/>
    <property type="project" value="InterPro"/>
</dbReference>
<keyword evidence="1" id="KW-0472">Membrane</keyword>
<dbReference type="PANTHER" id="PTHR14969">
    <property type="entry name" value="SPHINGOSINE-1-PHOSPHATE PHOSPHOHYDROLASE"/>
    <property type="match status" value="1"/>
</dbReference>
<dbReference type="OrthoDB" id="9789113at2"/>
<feature type="transmembrane region" description="Helical" evidence="1">
    <location>
        <begin position="121"/>
        <end position="138"/>
    </location>
</feature>
<evidence type="ECO:0000313" key="3">
    <source>
        <dbReference type="EMBL" id="RKD22725.1"/>
    </source>
</evidence>